<accession>A0A2U9ITL0</accession>
<keyword evidence="1" id="KW-1133">Transmembrane helix</keyword>
<dbReference type="STRING" id="1293036.GCA_001315825_03128"/>
<reference evidence="3" key="2">
    <citation type="submission" date="2020-03" db="EMBL/GenBank/DDBJ databases">
        <title>Complete Genome Sequences of Extremely Thermoacidophilic, Metal-Mobilizing Type-Strain Members of the Archaeal Family Sulfolobaceae: Acidianus brierleyi DSM-1651T, Acidianus sulfidivorans DSM-18786T, Metallosphaera hakonensis DSM-7519T, and Metallosphaera prunae DSM-10039T.</title>
        <authorList>
            <person name="Counts J.A."/>
            <person name="Kelly R.M."/>
        </authorList>
    </citation>
    <scope>NUCLEOTIDE SEQUENCE [LARGE SCALE GENOMIC DNA]</scope>
    <source>
        <strain evidence="3">HO1-1</strain>
    </source>
</reference>
<proteinExistence type="predicted"/>
<reference evidence="3" key="3">
    <citation type="submission" date="2020-03" db="EMBL/GenBank/DDBJ databases">
        <title>Sequencing and Assembly of Multiple Reported Metal-Biooxidizing Members of the Extremely Thermoacidophilic Archaeal Family Sulfolobaceae.</title>
        <authorList>
            <person name="Counts J.A."/>
            <person name="Kelly R.M."/>
        </authorList>
    </citation>
    <scope>NUCLEOTIDE SEQUENCE [LARGE SCALE GENOMIC DNA]</scope>
    <source>
        <strain evidence="3">HO1-1</strain>
    </source>
</reference>
<reference evidence="2 3" key="1">
    <citation type="submission" date="2018-05" db="EMBL/GenBank/DDBJ databases">
        <title>Complete Genome Sequences of Extremely Thermoacidophilic, Metal-Mobilizing Type-Strain Members of the Archaeal Family Sulfolobaceae: Acidianus brierleyi DSM-1651T, Acidianus sulfidivorans DSM-18786T, Metallosphaera hakonensis DSM-7519T, and Metallosphaera prunae DSM-10039T.</title>
        <authorList>
            <person name="Counts J.A."/>
            <person name="Kelly R.M."/>
        </authorList>
    </citation>
    <scope>NUCLEOTIDE SEQUENCE [LARGE SCALE GENOMIC DNA]</scope>
    <source>
        <strain evidence="2 3">HO1-1</strain>
    </source>
</reference>
<dbReference type="GeneID" id="36834916"/>
<keyword evidence="1" id="KW-0812">Transmembrane</keyword>
<evidence type="ECO:0000313" key="2">
    <source>
        <dbReference type="EMBL" id="AWR99364.1"/>
    </source>
</evidence>
<gene>
    <name evidence="2" type="ORF">DFR87_06200</name>
</gene>
<sequence length="241" mass="27338">MRLDRLTALALIWTGIVEALLYVEWLRGEWMSTHCFYGVDPAAPPIYINQTTGKFIFPHISPPPLYVTHYSDIVILFVIVGMVLSTLVTWRLKSWVNLSLTSFLPSLFTLSLTYLFLPYTWSAVLVPVSSLLLSRVRSRYSPLVMLEGADLLESSYLWIREGPRVEANPILYPILDHYSLALPLAVTIKLVIVVTVILGLEYLRKFNPRGSTYILVGVTLFQAFVNVNNLLALLSYSGWRV</sequence>
<keyword evidence="3" id="KW-1185">Reference proteome</keyword>
<dbReference type="KEGG" id="mhk:DFR87_06200"/>
<evidence type="ECO:0000313" key="3">
    <source>
        <dbReference type="Proteomes" id="UP000247586"/>
    </source>
</evidence>
<keyword evidence="1" id="KW-0472">Membrane</keyword>
<evidence type="ECO:0008006" key="4">
    <source>
        <dbReference type="Google" id="ProtNLM"/>
    </source>
</evidence>
<organism evidence="2 3">
    <name type="scientific">Metallosphaera hakonensis JCM 8857 = DSM 7519</name>
    <dbReference type="NCBI Taxonomy" id="1293036"/>
    <lineage>
        <taxon>Archaea</taxon>
        <taxon>Thermoproteota</taxon>
        <taxon>Thermoprotei</taxon>
        <taxon>Sulfolobales</taxon>
        <taxon>Sulfolobaceae</taxon>
        <taxon>Metallosphaera</taxon>
    </lineage>
</organism>
<dbReference type="EMBL" id="CP029287">
    <property type="protein sequence ID" value="AWR99364.1"/>
    <property type="molecule type" value="Genomic_DNA"/>
</dbReference>
<name>A0A2U9ITL0_9CREN</name>
<feature type="transmembrane region" description="Helical" evidence="1">
    <location>
        <begin position="102"/>
        <end position="121"/>
    </location>
</feature>
<evidence type="ECO:0000256" key="1">
    <source>
        <dbReference type="SAM" id="Phobius"/>
    </source>
</evidence>
<dbReference type="Proteomes" id="UP000247586">
    <property type="component" value="Chromosome"/>
</dbReference>
<feature type="transmembrane region" description="Helical" evidence="1">
    <location>
        <begin position="73"/>
        <end position="90"/>
    </location>
</feature>
<dbReference type="RefSeq" id="WP_054837481.1">
    <property type="nucleotide sequence ID" value="NZ_BBBA01000067.1"/>
</dbReference>
<feature type="transmembrane region" description="Helical" evidence="1">
    <location>
        <begin position="212"/>
        <end position="236"/>
    </location>
</feature>
<dbReference type="AlphaFoldDB" id="A0A2U9ITL0"/>
<protein>
    <recommendedName>
        <fullName evidence="4">DUF63 domain-containing protein</fullName>
    </recommendedName>
</protein>
<feature type="transmembrane region" description="Helical" evidence="1">
    <location>
        <begin position="180"/>
        <end position="200"/>
    </location>
</feature>